<dbReference type="AlphaFoldDB" id="S4RD27"/>
<dbReference type="PANTHER" id="PTHR15427:SF24">
    <property type="entry name" value="COMPLEMENT C1Q TUMOR NECROSIS FACTOR-RELATED PROTEIN 7"/>
    <property type="match status" value="1"/>
</dbReference>
<protein>
    <submittedName>
        <fullName evidence="8">C1q and TNF related 7</fullName>
    </submittedName>
</protein>
<evidence type="ECO:0000256" key="3">
    <source>
        <dbReference type="ARBA" id="ARBA00022729"/>
    </source>
</evidence>
<sequence>IARTMREVAPVLLLLLVLSLAAASEAAEERPAVDEGLPRFICSIPGPPGPPGLLGSPGIPGPAGSAGMPGRDGRDGALGSKGDRGQPGTNGKPGKPGLQGQKGLRGAYGKAGPRGVKGPPGTVGPSGPAGPLGMKGVRGERGPPGSCKCSNIPRSAFTAAITASYPEVRTPIKFDKVLFNEGGHYSGLTGKFICAIPGVYYFSYDVTLANKHLAIGLMHNGVYRVRTFDANTGNHDVASGATLLLLKPEDEVWLQIFYADQNGLFSDPNWADSLFSGFLLYPDPDYMADYDEL</sequence>
<dbReference type="InterPro" id="IPR008160">
    <property type="entry name" value="Collagen"/>
</dbReference>
<keyword evidence="3 6" id="KW-0732">Signal</keyword>
<evidence type="ECO:0000313" key="8">
    <source>
        <dbReference type="Ensembl" id="ENSPMAP00000003109.1"/>
    </source>
</evidence>
<dbReference type="SMART" id="SM00110">
    <property type="entry name" value="C1Q"/>
    <property type="match status" value="1"/>
</dbReference>
<feature type="compositionally biased region" description="Low complexity" evidence="5">
    <location>
        <begin position="92"/>
        <end position="104"/>
    </location>
</feature>
<dbReference type="HOGENOM" id="CLU_001074_0_3_1"/>
<evidence type="ECO:0000256" key="5">
    <source>
        <dbReference type="SAM" id="MobiDB-lite"/>
    </source>
</evidence>
<proteinExistence type="predicted"/>
<dbReference type="InterPro" id="IPR008983">
    <property type="entry name" value="Tumour_necrosis_fac-like_dom"/>
</dbReference>
<dbReference type="Pfam" id="PF00386">
    <property type="entry name" value="C1q"/>
    <property type="match status" value="1"/>
</dbReference>
<dbReference type="SUPFAM" id="SSF49842">
    <property type="entry name" value="TNF-like"/>
    <property type="match status" value="1"/>
</dbReference>
<dbReference type="FunFam" id="2.60.120.40:FF:000001">
    <property type="entry name" value="Complement C1q B chain"/>
    <property type="match status" value="1"/>
</dbReference>
<keyword evidence="4" id="KW-0176">Collagen</keyword>
<dbReference type="Gene3D" id="2.60.120.40">
    <property type="match status" value="1"/>
</dbReference>
<dbReference type="GO" id="GO:0005581">
    <property type="term" value="C:collagen trimer"/>
    <property type="evidence" value="ECO:0007669"/>
    <property type="project" value="UniProtKB-KW"/>
</dbReference>
<dbReference type="Pfam" id="PF01391">
    <property type="entry name" value="Collagen"/>
    <property type="match status" value="1"/>
</dbReference>
<name>S4RD27_PETMA</name>
<feature type="region of interest" description="Disordered" evidence="5">
    <location>
        <begin position="48"/>
        <end position="149"/>
    </location>
</feature>
<feature type="signal peptide" evidence="6">
    <location>
        <begin position="1"/>
        <end position="26"/>
    </location>
</feature>
<dbReference type="InterPro" id="IPR050392">
    <property type="entry name" value="Collagen/C1q_domain"/>
</dbReference>
<dbReference type="PRINTS" id="PR00007">
    <property type="entry name" value="COMPLEMNTC1Q"/>
</dbReference>
<dbReference type="GeneTree" id="ENSGT00940000159588"/>
<dbReference type="PANTHER" id="PTHR15427">
    <property type="entry name" value="EMILIN ELASTIN MICROFIBRIL INTERFACE-LOCATED PROTEIN ELASTIN MICROFIBRIL INTERFACER"/>
    <property type="match status" value="1"/>
</dbReference>
<keyword evidence="2" id="KW-0964">Secreted</keyword>
<evidence type="ECO:0000259" key="7">
    <source>
        <dbReference type="PROSITE" id="PS50871"/>
    </source>
</evidence>
<reference evidence="8" key="1">
    <citation type="submission" date="2025-08" db="UniProtKB">
        <authorList>
            <consortium name="Ensembl"/>
        </authorList>
    </citation>
    <scope>IDENTIFICATION</scope>
</reference>
<accession>S4RD27</accession>
<feature type="compositionally biased region" description="Low complexity" evidence="5">
    <location>
        <begin position="53"/>
        <end position="69"/>
    </location>
</feature>
<evidence type="ECO:0000256" key="6">
    <source>
        <dbReference type="SAM" id="SignalP"/>
    </source>
</evidence>
<feature type="domain" description="C1q" evidence="7">
    <location>
        <begin position="150"/>
        <end position="286"/>
    </location>
</feature>
<evidence type="ECO:0000256" key="2">
    <source>
        <dbReference type="ARBA" id="ARBA00022525"/>
    </source>
</evidence>
<evidence type="ECO:0000256" key="4">
    <source>
        <dbReference type="ARBA" id="ARBA00023119"/>
    </source>
</evidence>
<dbReference type="OMA" id="VWMEIFY"/>
<reference evidence="8" key="2">
    <citation type="submission" date="2025-09" db="UniProtKB">
        <authorList>
            <consortium name="Ensembl"/>
        </authorList>
    </citation>
    <scope>IDENTIFICATION</scope>
</reference>
<comment type="subcellular location">
    <subcellularLocation>
        <location evidence="1">Secreted</location>
    </subcellularLocation>
</comment>
<evidence type="ECO:0000256" key="1">
    <source>
        <dbReference type="ARBA" id="ARBA00004613"/>
    </source>
</evidence>
<dbReference type="InterPro" id="IPR001073">
    <property type="entry name" value="C1q_dom"/>
</dbReference>
<organism evidence="8">
    <name type="scientific">Petromyzon marinus</name>
    <name type="common">Sea lamprey</name>
    <dbReference type="NCBI Taxonomy" id="7757"/>
    <lineage>
        <taxon>Eukaryota</taxon>
        <taxon>Metazoa</taxon>
        <taxon>Chordata</taxon>
        <taxon>Craniata</taxon>
        <taxon>Vertebrata</taxon>
        <taxon>Cyclostomata</taxon>
        <taxon>Hyperoartia</taxon>
        <taxon>Petromyzontiformes</taxon>
        <taxon>Petromyzontidae</taxon>
        <taxon>Petromyzon</taxon>
    </lineage>
</organism>
<dbReference type="STRING" id="7757.ENSPMAP00000003109"/>
<feature type="chain" id="PRO_5004532383" evidence="6">
    <location>
        <begin position="27"/>
        <end position="293"/>
    </location>
</feature>
<dbReference type="Ensembl" id="ENSPMAT00000003124.1">
    <property type="protein sequence ID" value="ENSPMAP00000003109.1"/>
    <property type="gene ID" value="ENSPMAG00000002860.1"/>
</dbReference>
<dbReference type="PROSITE" id="PS50871">
    <property type="entry name" value="C1Q"/>
    <property type="match status" value="1"/>
</dbReference>